<evidence type="ECO:0000313" key="1">
    <source>
        <dbReference type="EMBL" id="ORX72603.1"/>
    </source>
</evidence>
<keyword evidence="2" id="KW-1185">Reference proteome</keyword>
<name>A0A1Y1WGE5_9FUNG</name>
<accession>A0A1Y1WGE5</accession>
<protein>
    <submittedName>
        <fullName evidence="1">Uncharacterized protein</fullName>
    </submittedName>
</protein>
<dbReference type="GeneID" id="63800955"/>
<evidence type="ECO:0000313" key="2">
    <source>
        <dbReference type="Proteomes" id="UP000193922"/>
    </source>
</evidence>
<organism evidence="1 2">
    <name type="scientific">Linderina pennispora</name>
    <dbReference type="NCBI Taxonomy" id="61395"/>
    <lineage>
        <taxon>Eukaryota</taxon>
        <taxon>Fungi</taxon>
        <taxon>Fungi incertae sedis</taxon>
        <taxon>Zoopagomycota</taxon>
        <taxon>Kickxellomycotina</taxon>
        <taxon>Kickxellomycetes</taxon>
        <taxon>Kickxellales</taxon>
        <taxon>Kickxellaceae</taxon>
        <taxon>Linderina</taxon>
    </lineage>
</organism>
<dbReference type="Proteomes" id="UP000193922">
    <property type="component" value="Unassembled WGS sequence"/>
</dbReference>
<reference evidence="1 2" key="1">
    <citation type="submission" date="2016-07" db="EMBL/GenBank/DDBJ databases">
        <title>Pervasive Adenine N6-methylation of Active Genes in Fungi.</title>
        <authorList>
            <consortium name="DOE Joint Genome Institute"/>
            <person name="Mondo S.J."/>
            <person name="Dannebaum R.O."/>
            <person name="Kuo R.C."/>
            <person name="Labutti K."/>
            <person name="Haridas S."/>
            <person name="Kuo A."/>
            <person name="Salamov A."/>
            <person name="Ahrendt S.R."/>
            <person name="Lipzen A."/>
            <person name="Sullivan W."/>
            <person name="Andreopoulos W.B."/>
            <person name="Clum A."/>
            <person name="Lindquist E."/>
            <person name="Daum C."/>
            <person name="Ramamoorthy G.K."/>
            <person name="Gryganskyi A."/>
            <person name="Culley D."/>
            <person name="Magnuson J.K."/>
            <person name="James T.Y."/>
            <person name="O'Malley M.A."/>
            <person name="Stajich J.E."/>
            <person name="Spatafora J.W."/>
            <person name="Visel A."/>
            <person name="Grigoriev I.V."/>
        </authorList>
    </citation>
    <scope>NUCLEOTIDE SEQUENCE [LARGE SCALE GENOMIC DNA]</scope>
    <source>
        <strain evidence="1 2">ATCC 12442</strain>
    </source>
</reference>
<comment type="caution">
    <text evidence="1">The sequence shown here is derived from an EMBL/GenBank/DDBJ whole genome shotgun (WGS) entry which is preliminary data.</text>
</comment>
<feature type="non-terminal residue" evidence="1">
    <location>
        <position position="59"/>
    </location>
</feature>
<dbReference type="EMBL" id="MCFD01000002">
    <property type="protein sequence ID" value="ORX72603.1"/>
    <property type="molecule type" value="Genomic_DNA"/>
</dbReference>
<feature type="non-terminal residue" evidence="1">
    <location>
        <position position="1"/>
    </location>
</feature>
<dbReference type="OrthoDB" id="21471at2759"/>
<proteinExistence type="predicted"/>
<dbReference type="RefSeq" id="XP_040745943.1">
    <property type="nucleotide sequence ID" value="XM_040884307.1"/>
</dbReference>
<dbReference type="AlphaFoldDB" id="A0A1Y1WGE5"/>
<gene>
    <name evidence="1" type="ORF">DL89DRAFT_216170</name>
</gene>
<sequence length="59" mass="6332">SGKPMGNTPTKLNGATVCDYGNMSPNGIYPEDAQDFDVKIVQKLILGRQLAPFYVGADD</sequence>